<accession>A0AAP2D9A3</accession>
<gene>
    <name evidence="1" type="ORF">KK078_13590</name>
</gene>
<dbReference type="AlphaFoldDB" id="A0AAP2D9A3"/>
<dbReference type="RefSeq" id="WP_254090830.1">
    <property type="nucleotide sequence ID" value="NZ_JAHESC010000018.1"/>
</dbReference>
<evidence type="ECO:0000313" key="1">
    <source>
        <dbReference type="EMBL" id="MBT1687599.1"/>
    </source>
</evidence>
<reference evidence="1 2" key="1">
    <citation type="submission" date="2021-05" db="EMBL/GenBank/DDBJ databases">
        <title>A Polyphasic approach of four new species of the genus Ohtaekwangia: Ohtaekwangia histidinii sp. nov., Ohtaekwangia cretensis sp. nov., Ohtaekwangia indiensis sp. nov., Ohtaekwangia reichenbachii sp. nov. from diverse environment.</title>
        <authorList>
            <person name="Octaviana S."/>
        </authorList>
    </citation>
    <scope>NUCLEOTIDE SEQUENCE [LARGE SCALE GENOMIC DNA]</scope>
    <source>
        <strain evidence="1 2">PWU37</strain>
    </source>
</reference>
<dbReference type="Proteomes" id="UP001319180">
    <property type="component" value="Unassembled WGS sequence"/>
</dbReference>
<keyword evidence="2" id="KW-1185">Reference proteome</keyword>
<sequence>MTRLLVCVAVYCLIPVLTASAIVKYDEGRIEINGIQLLQDSENSNAYYYIPPYPRVSVLENGDFEFSCIKYTGGTRESSGGLFHVLVQFSLSPNETRLLEKKLRERFPKASLMGAVPMQEYDDRETAPGFRIVSTILNPGGDNPFTARVITSGSAPFLPDSRAAIAAHLPPEGATLLWESFSNATSDVSVVVEGYFRAKIKAYKARVNADLELVYNHFSSFQNKQSGFSRRQATHVLDSLCQSGAITIDVADMTAGLDIKSEVYQNILNIITERVIDTMFDVNAGWAKAPATATAAQPSDLKERYQRGAFVRFFAGDGTQQYIPDDQLVLKSKKEVRSFHFTLDMTQSTVIKVPVYSAGNIRGFYDAFKDDKRYFRIVDMNDPDFQQRDIHFQIDGAFTHAFGDIIDQASVLVQKDYPDTSANSYNGVVQFNKTAIDSGNVIKSLTYQRLGDRTNGWLHYKYKVGWKFIGIDSMVTTPASGWLSTDLPSVSIQPPLQQTTIELGVNKQLLDEHKIQTIRVRFASILFGRPYKGKMLVLRNSDAEPPKVTIYHDPGQPIVYQVNWYSTKKTVEDDLRVLADDFLFLIPPDMK</sequence>
<comment type="caution">
    <text evidence="1">The sequence shown here is derived from an EMBL/GenBank/DDBJ whole genome shotgun (WGS) entry which is preliminary data.</text>
</comment>
<name>A0AAP2D9A3_9BACT</name>
<evidence type="ECO:0000313" key="2">
    <source>
        <dbReference type="Proteomes" id="UP001319180"/>
    </source>
</evidence>
<protein>
    <submittedName>
        <fullName evidence="1">Uncharacterized protein</fullName>
    </submittedName>
</protein>
<dbReference type="EMBL" id="JAHESC010000018">
    <property type="protein sequence ID" value="MBT1687599.1"/>
    <property type="molecule type" value="Genomic_DNA"/>
</dbReference>
<proteinExistence type="predicted"/>
<organism evidence="1 2">
    <name type="scientific">Dawidia soli</name>
    <dbReference type="NCBI Taxonomy" id="2782352"/>
    <lineage>
        <taxon>Bacteria</taxon>
        <taxon>Pseudomonadati</taxon>
        <taxon>Bacteroidota</taxon>
        <taxon>Cytophagia</taxon>
        <taxon>Cytophagales</taxon>
        <taxon>Chryseotaleaceae</taxon>
        <taxon>Dawidia</taxon>
    </lineage>
</organism>